<dbReference type="GO" id="GO:0009190">
    <property type="term" value="P:cyclic nucleotide biosynthetic process"/>
    <property type="evidence" value="ECO:0007669"/>
    <property type="project" value="InterPro"/>
</dbReference>
<feature type="domain" description="Guanylate cyclase" evidence="5">
    <location>
        <begin position="1"/>
        <end position="126"/>
    </location>
</feature>
<keyword evidence="7" id="KW-1185">Reference proteome</keyword>
<evidence type="ECO:0000313" key="7">
    <source>
        <dbReference type="Proteomes" id="UP000694420"/>
    </source>
</evidence>
<proteinExistence type="predicted"/>
<evidence type="ECO:0000313" key="6">
    <source>
        <dbReference type="Ensembl" id="ENSNPEP00000021831.1"/>
    </source>
</evidence>
<dbReference type="Pfam" id="PF00211">
    <property type="entry name" value="Guanylate_cyc"/>
    <property type="match status" value="1"/>
</dbReference>
<dbReference type="GO" id="GO:0005737">
    <property type="term" value="C:cytoplasm"/>
    <property type="evidence" value="ECO:0007669"/>
    <property type="project" value="TreeGrafter"/>
</dbReference>
<dbReference type="AlphaFoldDB" id="A0A8C7EI21"/>
<accession>A0A8C7EI21</accession>
<sequence length="358" mass="38681">MTEKFSQSTSLDQGADELTQTLNRYMALEGLYLLGAFCVPLLSLGDAVLVLWRVRQAQLRDTISLVLQCSQRIQQKYGMRQTDVGLKLRLKIGISAGRMSFVTVGDQKELRFLIFGQAVGDAWQAQNAANASDIILSARGWELCNQTRVRTRRLAGPVVKVGGMASRATGSTCDPLALPSVGILRPAVTLPPWCPLGQVLHKYIPATVVCAALVLQIDDGQPLECLSELRPVSCLFVKLHFAADVSRKQLCKGIQDSSLIISAILRPCKGQVNKICMFDKGCTLLCVFGLPGDKVPGESIHALESALRISKACVSRSTKLEAVSVGVTSGTVFCGVVGHRMRHEYTGRTCPPEAPVSG</sequence>
<dbReference type="PROSITE" id="PS50125">
    <property type="entry name" value="GUANYLATE_CYCLASE_2"/>
    <property type="match status" value="1"/>
</dbReference>
<evidence type="ECO:0000256" key="1">
    <source>
        <dbReference type="ARBA" id="ARBA00022741"/>
    </source>
</evidence>
<keyword evidence="1" id="KW-0547">Nucleotide-binding</keyword>
<keyword evidence="3" id="KW-0456">Lyase</keyword>
<dbReference type="InterPro" id="IPR029787">
    <property type="entry name" value="Nucleotide_cyclase"/>
</dbReference>
<dbReference type="Ensembl" id="ENSNPET00000022387.1">
    <property type="protein sequence ID" value="ENSNPEP00000021831.1"/>
    <property type="gene ID" value="ENSNPEG00000016183.1"/>
</dbReference>
<keyword evidence="2" id="KW-0067">ATP-binding</keyword>
<dbReference type="GO" id="GO:0005524">
    <property type="term" value="F:ATP binding"/>
    <property type="evidence" value="ECO:0007669"/>
    <property type="project" value="UniProtKB-KW"/>
</dbReference>
<keyword evidence="4" id="KW-1133">Transmembrane helix</keyword>
<name>A0A8C7EI21_NOTPE</name>
<dbReference type="GO" id="GO:0035556">
    <property type="term" value="P:intracellular signal transduction"/>
    <property type="evidence" value="ECO:0007669"/>
    <property type="project" value="InterPro"/>
</dbReference>
<keyword evidence="4" id="KW-0812">Transmembrane</keyword>
<organism evidence="6 7">
    <name type="scientific">Nothoprocta perdicaria</name>
    <name type="common">Chilean tinamou</name>
    <name type="synonym">Crypturus perdicarius</name>
    <dbReference type="NCBI Taxonomy" id="30464"/>
    <lineage>
        <taxon>Eukaryota</taxon>
        <taxon>Metazoa</taxon>
        <taxon>Chordata</taxon>
        <taxon>Craniata</taxon>
        <taxon>Vertebrata</taxon>
        <taxon>Euteleostomi</taxon>
        <taxon>Archelosauria</taxon>
        <taxon>Archosauria</taxon>
        <taxon>Dinosauria</taxon>
        <taxon>Saurischia</taxon>
        <taxon>Theropoda</taxon>
        <taxon>Coelurosauria</taxon>
        <taxon>Aves</taxon>
        <taxon>Palaeognathae</taxon>
        <taxon>Tinamiformes</taxon>
        <taxon>Tinamidae</taxon>
        <taxon>Nothoprocta</taxon>
    </lineage>
</organism>
<dbReference type="GO" id="GO:0004016">
    <property type="term" value="F:adenylate cyclase activity"/>
    <property type="evidence" value="ECO:0007669"/>
    <property type="project" value="TreeGrafter"/>
</dbReference>
<evidence type="ECO:0000256" key="2">
    <source>
        <dbReference type="ARBA" id="ARBA00022840"/>
    </source>
</evidence>
<gene>
    <name evidence="6" type="primary">ADCY10</name>
</gene>
<reference evidence="6" key="2">
    <citation type="submission" date="2025-09" db="UniProtKB">
        <authorList>
            <consortium name="Ensembl"/>
        </authorList>
    </citation>
    <scope>IDENTIFICATION</scope>
</reference>
<dbReference type="PANTHER" id="PTHR16305:SF28">
    <property type="entry name" value="GUANYLATE CYCLASE DOMAIN-CONTAINING PROTEIN"/>
    <property type="match status" value="1"/>
</dbReference>
<keyword evidence="4" id="KW-0472">Membrane</keyword>
<dbReference type="PANTHER" id="PTHR16305">
    <property type="entry name" value="TESTICULAR SOLUBLE ADENYLYL CYCLASE"/>
    <property type="match status" value="1"/>
</dbReference>
<evidence type="ECO:0000256" key="4">
    <source>
        <dbReference type="SAM" id="Phobius"/>
    </source>
</evidence>
<dbReference type="InterPro" id="IPR001054">
    <property type="entry name" value="A/G_cyclase"/>
</dbReference>
<protein>
    <submittedName>
        <fullName evidence="6">Adenylate cyclase 10</fullName>
    </submittedName>
</protein>
<feature type="transmembrane region" description="Helical" evidence="4">
    <location>
        <begin position="31"/>
        <end position="52"/>
    </location>
</feature>
<evidence type="ECO:0000259" key="5">
    <source>
        <dbReference type="PROSITE" id="PS50125"/>
    </source>
</evidence>
<dbReference type="Gene3D" id="3.30.70.1230">
    <property type="entry name" value="Nucleotide cyclase"/>
    <property type="match status" value="2"/>
</dbReference>
<dbReference type="SUPFAM" id="SSF55073">
    <property type="entry name" value="Nucleotide cyclase"/>
    <property type="match status" value="2"/>
</dbReference>
<evidence type="ECO:0000256" key="3">
    <source>
        <dbReference type="ARBA" id="ARBA00023239"/>
    </source>
</evidence>
<dbReference type="Proteomes" id="UP000694420">
    <property type="component" value="Unplaced"/>
</dbReference>
<reference evidence="6" key="1">
    <citation type="submission" date="2025-08" db="UniProtKB">
        <authorList>
            <consortium name="Ensembl"/>
        </authorList>
    </citation>
    <scope>IDENTIFICATION</scope>
</reference>